<dbReference type="PROSITE" id="PS51892">
    <property type="entry name" value="SUBTILASE"/>
    <property type="match status" value="1"/>
</dbReference>
<dbReference type="eggNOG" id="KOG3525">
    <property type="taxonomic scope" value="Eukaryota"/>
</dbReference>
<evidence type="ECO:0000256" key="2">
    <source>
        <dbReference type="ARBA" id="ARBA00022670"/>
    </source>
</evidence>
<dbReference type="InterPro" id="IPR038466">
    <property type="entry name" value="S8_pro-domain_sf"/>
</dbReference>
<dbReference type="PROSITE" id="PS00138">
    <property type="entry name" value="SUBTILASE_SER"/>
    <property type="match status" value="1"/>
</dbReference>
<feature type="active site" description="Charge relay system" evidence="12 13">
    <location>
        <position position="197"/>
    </location>
</feature>
<dbReference type="PROSITE" id="PS00136">
    <property type="entry name" value="SUBTILASE_ASP"/>
    <property type="match status" value="1"/>
</dbReference>
<dbReference type="Proteomes" id="UP000007879">
    <property type="component" value="Unassembled WGS sequence"/>
</dbReference>
<name>A0A1X7U9U1_AMPQE</name>
<dbReference type="CDD" id="cd04059">
    <property type="entry name" value="Peptidases_S8_Protein_convertases_Kexins_Furin-like"/>
    <property type="match status" value="1"/>
</dbReference>
<dbReference type="PROSITE" id="PS51829">
    <property type="entry name" value="P_HOMO_B"/>
    <property type="match status" value="1"/>
</dbReference>
<dbReference type="EnsemblMetazoa" id="Aqu2.1.24525_001">
    <property type="protein sequence ID" value="Aqu2.1.24525_001"/>
    <property type="gene ID" value="Aqu2.1.24525"/>
</dbReference>
<reference evidence="19" key="1">
    <citation type="journal article" date="2010" name="Nature">
        <title>The Amphimedon queenslandica genome and the evolution of animal complexity.</title>
        <authorList>
            <person name="Srivastava M."/>
            <person name="Simakov O."/>
            <person name="Chapman J."/>
            <person name="Fahey B."/>
            <person name="Gauthier M.E."/>
            <person name="Mitros T."/>
            <person name="Richards G.S."/>
            <person name="Conaco C."/>
            <person name="Dacre M."/>
            <person name="Hellsten U."/>
            <person name="Larroux C."/>
            <person name="Putnam N.H."/>
            <person name="Stanke M."/>
            <person name="Adamska M."/>
            <person name="Darling A."/>
            <person name="Degnan S.M."/>
            <person name="Oakley T.H."/>
            <person name="Plachetzki D.C."/>
            <person name="Zhai Y."/>
            <person name="Adamski M."/>
            <person name="Calcino A."/>
            <person name="Cummins S.F."/>
            <person name="Goodstein D.M."/>
            <person name="Harris C."/>
            <person name="Jackson D.J."/>
            <person name="Leys S.P."/>
            <person name="Shu S."/>
            <person name="Woodcroft B.J."/>
            <person name="Vervoort M."/>
            <person name="Kosik K.S."/>
            <person name="Manning G."/>
            <person name="Degnan B.M."/>
            <person name="Rokhsar D.S."/>
        </authorList>
    </citation>
    <scope>NUCLEOTIDE SEQUENCE [LARGE SCALE GENOMIC DNA]</scope>
</reference>
<dbReference type="SUPFAM" id="SSF49785">
    <property type="entry name" value="Galactose-binding domain-like"/>
    <property type="match status" value="1"/>
</dbReference>
<dbReference type="InterPro" id="IPR008979">
    <property type="entry name" value="Galactose-bd-like_sf"/>
</dbReference>
<feature type="transmembrane region" description="Helical" evidence="15">
    <location>
        <begin position="643"/>
        <end position="665"/>
    </location>
</feature>
<evidence type="ECO:0000256" key="3">
    <source>
        <dbReference type="ARBA" id="ARBA00022685"/>
    </source>
</evidence>
<keyword evidence="5 16" id="KW-0732">Signal</keyword>
<gene>
    <name evidence="18" type="primary">100638478</name>
</gene>
<dbReference type="GO" id="GO:0005802">
    <property type="term" value="C:trans-Golgi network"/>
    <property type="evidence" value="ECO:0007669"/>
    <property type="project" value="TreeGrafter"/>
</dbReference>
<protein>
    <recommendedName>
        <fullName evidence="17">P/Homo B domain-containing protein</fullName>
    </recommendedName>
</protein>
<dbReference type="FunFam" id="2.60.120.260:FF:000026">
    <property type="entry name" value="proprotein convertase subtilisin/kexin type 7"/>
    <property type="match status" value="1"/>
</dbReference>
<dbReference type="PANTHER" id="PTHR42884">
    <property type="entry name" value="PROPROTEIN CONVERTASE SUBTILISIN/KEXIN-RELATED"/>
    <property type="match status" value="1"/>
</dbReference>
<evidence type="ECO:0000259" key="17">
    <source>
        <dbReference type="PROSITE" id="PS51829"/>
    </source>
</evidence>
<dbReference type="Gene3D" id="3.40.50.200">
    <property type="entry name" value="Peptidase S8/S53 domain"/>
    <property type="match status" value="1"/>
</dbReference>
<dbReference type="Pfam" id="PF16470">
    <property type="entry name" value="S8_pro-domain"/>
    <property type="match status" value="1"/>
</dbReference>
<dbReference type="InterPro" id="IPR022398">
    <property type="entry name" value="Peptidase_S8_His-AS"/>
</dbReference>
<dbReference type="InterPro" id="IPR036852">
    <property type="entry name" value="Peptidase_S8/S53_dom_sf"/>
</dbReference>
<dbReference type="InterPro" id="IPR002884">
    <property type="entry name" value="P_dom"/>
</dbReference>
<keyword evidence="4 15" id="KW-0812">Transmembrane</keyword>
<proteinExistence type="inferred from homology"/>
<dbReference type="EnsemblMetazoa" id="XM_019999825.1">
    <property type="protein sequence ID" value="XP_019855384.1"/>
    <property type="gene ID" value="LOC100638478"/>
</dbReference>
<dbReference type="PRINTS" id="PR00723">
    <property type="entry name" value="SUBTILISIN"/>
</dbReference>
<keyword evidence="3" id="KW-0165">Cleavage on pair of basic residues</keyword>
<evidence type="ECO:0000256" key="8">
    <source>
        <dbReference type="ARBA" id="ARBA00022989"/>
    </source>
</evidence>
<feature type="chain" id="PRO_5010868358" description="P/Homo B domain-containing protein" evidence="16">
    <location>
        <begin position="23"/>
        <end position="720"/>
    </location>
</feature>
<comment type="subcellular location">
    <subcellularLocation>
        <location evidence="1">Membrane</location>
    </subcellularLocation>
</comment>
<dbReference type="PROSITE" id="PS00137">
    <property type="entry name" value="SUBTILASE_HIS"/>
    <property type="match status" value="1"/>
</dbReference>
<dbReference type="GO" id="GO:0000139">
    <property type="term" value="C:Golgi membrane"/>
    <property type="evidence" value="ECO:0007669"/>
    <property type="project" value="TreeGrafter"/>
</dbReference>
<evidence type="ECO:0000256" key="13">
    <source>
        <dbReference type="PROSITE-ProRule" id="PRU01240"/>
    </source>
</evidence>
<dbReference type="InterPro" id="IPR015500">
    <property type="entry name" value="Peptidase_S8_subtilisin-rel"/>
</dbReference>
<evidence type="ECO:0000256" key="1">
    <source>
        <dbReference type="ARBA" id="ARBA00004370"/>
    </source>
</evidence>
<organism evidence="18">
    <name type="scientific">Amphimedon queenslandica</name>
    <name type="common">Sponge</name>
    <dbReference type="NCBI Taxonomy" id="400682"/>
    <lineage>
        <taxon>Eukaryota</taxon>
        <taxon>Metazoa</taxon>
        <taxon>Porifera</taxon>
        <taxon>Demospongiae</taxon>
        <taxon>Heteroscleromorpha</taxon>
        <taxon>Haplosclerida</taxon>
        <taxon>Niphatidae</taxon>
        <taxon>Amphimedon</taxon>
    </lineage>
</organism>
<dbReference type="Gene3D" id="2.60.120.260">
    <property type="entry name" value="Galactose-binding domain-like"/>
    <property type="match status" value="1"/>
</dbReference>
<keyword evidence="8 15" id="KW-1133">Transmembrane helix</keyword>
<feature type="active site" description="Charge relay system" evidence="12 13">
    <location>
        <position position="157"/>
    </location>
</feature>
<evidence type="ECO:0000256" key="7">
    <source>
        <dbReference type="ARBA" id="ARBA00022825"/>
    </source>
</evidence>
<dbReference type="InterPro" id="IPR023827">
    <property type="entry name" value="Peptidase_S8_Asp-AS"/>
</dbReference>
<evidence type="ECO:0000256" key="16">
    <source>
        <dbReference type="SAM" id="SignalP"/>
    </source>
</evidence>
<dbReference type="FunFam" id="3.40.50.200:FF:000005">
    <property type="entry name" value="Proprotein convertase subtilisin/kexin type 7"/>
    <property type="match status" value="1"/>
</dbReference>
<comment type="similarity">
    <text evidence="13 14">Belongs to the peptidase S8 family.</text>
</comment>
<evidence type="ECO:0000256" key="14">
    <source>
        <dbReference type="RuleBase" id="RU003355"/>
    </source>
</evidence>
<dbReference type="InterPro" id="IPR023828">
    <property type="entry name" value="Peptidase_S8_Ser-AS"/>
</dbReference>
<dbReference type="Gene3D" id="3.30.70.850">
    <property type="entry name" value="Peptidase S8, pro-domain"/>
    <property type="match status" value="1"/>
</dbReference>
<keyword evidence="6 13" id="KW-0378">Hydrolase</keyword>
<dbReference type="GO" id="GO:0016485">
    <property type="term" value="P:protein processing"/>
    <property type="evidence" value="ECO:0007669"/>
    <property type="project" value="TreeGrafter"/>
</dbReference>
<evidence type="ECO:0000256" key="4">
    <source>
        <dbReference type="ARBA" id="ARBA00022692"/>
    </source>
</evidence>
<accession>A0A1X7U9U1</accession>
<dbReference type="OrthoDB" id="300641at2759"/>
<sequence length="720" mass="79396">MAEYFLPLLFLLLCVLPLLSTADGPPLVWAVRLAHSDHSRVAKETGLVSSGHINELLDDVYEFKLGQEDHAHLLSHLKSRDLVIDHVHSNVLSHPHVQWAEHQYSITRDKRDIYFNDPLFPHQWHLVNHQENGHDINVTEVWLSNITGVGVTVAVVDDGLQHGNQELSDNYNAKGSYDFNDYDYDPNPDTSSVSNSHGTRCAGLVASVANNSICGVGVAYKSSVSGIRLLDGVITDLLEAKALTYKTHINHIYSCSWGPTDDGMTVEAPGTLAQLAFQLGTQRGRYGYGSIFVFASGNGGNKQDNCNFDGYANSIYTVTIGAVDELDKKPYYAEECSSKLAVTYSNGVKRGDRNIVTADITKGHSCTSGFSGTSAAAPMAAGLIALALQVRDCLTWRDVQGIIVYSAVPIDISEGDWFTNGADFMHSHQHGFGVLDAYRLTRSAQVWPLLPAQVVWKSDTYYTNSPIPYSMDRKLQQNITLSLDDMPPSLHTLEHVAITVTIDHTYRGALILDLVSPSGTVSHLATSRKKDSSSKGLRDWTFTTVRCWGEGPLGVWSLQVADDTSIGIPPDTEGESRGYLLQWSIKLYGTNLTSLDIVNRKILIDQVVNGDDDVIPSTCPPKPTNLQDITFPDSPIGNKLLKVLSALAAVIVSILFLHILITFIYRKMRDKKNSYRSALPPVTLRHLSSTAEEEEGLLLESRDNNENEWNEEIVEDKTTL</sequence>
<dbReference type="AlphaFoldDB" id="A0A1X7U9U1"/>
<evidence type="ECO:0000256" key="6">
    <source>
        <dbReference type="ARBA" id="ARBA00022801"/>
    </source>
</evidence>
<evidence type="ECO:0000256" key="12">
    <source>
        <dbReference type="PIRSR" id="PIRSR615500-1"/>
    </source>
</evidence>
<dbReference type="InParanoid" id="A0A1X7U9U1"/>
<keyword evidence="2 13" id="KW-0645">Protease</keyword>
<dbReference type="InterPro" id="IPR000209">
    <property type="entry name" value="Peptidase_S8/S53_dom"/>
</dbReference>
<dbReference type="Pfam" id="PF00082">
    <property type="entry name" value="Peptidase_S8"/>
    <property type="match status" value="1"/>
</dbReference>
<evidence type="ECO:0000313" key="18">
    <source>
        <dbReference type="EnsemblMetazoa" id="Aqu2.1.24525_001"/>
    </source>
</evidence>
<dbReference type="KEGG" id="aqu:100638478"/>
<evidence type="ECO:0000256" key="10">
    <source>
        <dbReference type="ARBA" id="ARBA00023145"/>
    </source>
</evidence>
<dbReference type="InterPro" id="IPR032815">
    <property type="entry name" value="S8_pro-domain"/>
</dbReference>
<evidence type="ECO:0000313" key="19">
    <source>
        <dbReference type="Proteomes" id="UP000007879"/>
    </source>
</evidence>
<keyword evidence="10" id="KW-0865">Zymogen</keyword>
<dbReference type="GO" id="GO:0004252">
    <property type="term" value="F:serine-type endopeptidase activity"/>
    <property type="evidence" value="ECO:0007669"/>
    <property type="project" value="UniProtKB-UniRule"/>
</dbReference>
<dbReference type="SUPFAM" id="SSF52743">
    <property type="entry name" value="Subtilisin-like"/>
    <property type="match status" value="1"/>
</dbReference>
<evidence type="ECO:0000256" key="15">
    <source>
        <dbReference type="SAM" id="Phobius"/>
    </source>
</evidence>
<reference evidence="18" key="2">
    <citation type="submission" date="2017-05" db="UniProtKB">
        <authorList>
            <consortium name="EnsemblMetazoa"/>
        </authorList>
    </citation>
    <scope>IDENTIFICATION</scope>
</reference>
<evidence type="ECO:0000256" key="5">
    <source>
        <dbReference type="ARBA" id="ARBA00022729"/>
    </source>
</evidence>
<evidence type="ECO:0000256" key="9">
    <source>
        <dbReference type="ARBA" id="ARBA00023136"/>
    </source>
</evidence>
<evidence type="ECO:0000256" key="11">
    <source>
        <dbReference type="ARBA" id="ARBA00023180"/>
    </source>
</evidence>
<feature type="domain" description="P/Homo B" evidence="17">
    <location>
        <begin position="449"/>
        <end position="593"/>
    </location>
</feature>
<dbReference type="Pfam" id="PF01483">
    <property type="entry name" value="P_proprotein"/>
    <property type="match status" value="1"/>
</dbReference>
<feature type="active site" description="Charge relay system" evidence="12 13">
    <location>
        <position position="374"/>
    </location>
</feature>
<keyword evidence="7 13" id="KW-0720">Serine protease</keyword>
<keyword evidence="9 15" id="KW-0472">Membrane</keyword>
<dbReference type="PANTHER" id="PTHR42884:SF28">
    <property type="entry name" value="PROPROTEIN CONVERTASE SUBTILISIN_KEXIN TYPE 7"/>
    <property type="match status" value="1"/>
</dbReference>
<keyword evidence="11" id="KW-0325">Glycoprotein</keyword>
<keyword evidence="19" id="KW-1185">Reference proteome</keyword>
<feature type="signal peptide" evidence="16">
    <location>
        <begin position="1"/>
        <end position="22"/>
    </location>
</feature>
<dbReference type="InterPro" id="IPR034182">
    <property type="entry name" value="Kexin/furin"/>
</dbReference>